<dbReference type="PANTHER" id="PTHR34677:SF3">
    <property type="entry name" value="BACTERIAL IG-LIKE DOMAIN-CONTAINING PROTEIN"/>
    <property type="match status" value="1"/>
</dbReference>
<keyword evidence="1" id="KW-0472">Membrane</keyword>
<dbReference type="Gene3D" id="2.80.10.50">
    <property type="match status" value="3"/>
</dbReference>
<evidence type="ECO:0000313" key="2">
    <source>
        <dbReference type="EMBL" id="QIN82788.1"/>
    </source>
</evidence>
<accession>A0A6G8Q8N6</accession>
<reference evidence="2 3" key="1">
    <citation type="submission" date="2019-10" db="EMBL/GenBank/DDBJ databases">
        <title>Rubrobacter sp nov SCSIO 52090 isolated from a deep-sea sediment in the South China Sea.</title>
        <authorList>
            <person name="Chen R.W."/>
        </authorList>
    </citation>
    <scope>NUCLEOTIDE SEQUENCE [LARGE SCALE GENOMIC DNA]</scope>
    <source>
        <strain evidence="2 3">SCSIO 52909</strain>
    </source>
</reference>
<dbReference type="Pfam" id="PF17164">
    <property type="entry name" value="DUF5122"/>
    <property type="match status" value="7"/>
</dbReference>
<dbReference type="InterPro" id="IPR013783">
    <property type="entry name" value="Ig-like_fold"/>
</dbReference>
<dbReference type="Gene3D" id="2.60.40.10">
    <property type="entry name" value="Immunoglobulins"/>
    <property type="match status" value="1"/>
</dbReference>
<dbReference type="AlphaFoldDB" id="A0A6G8Q8N6"/>
<dbReference type="PANTHER" id="PTHR34677">
    <property type="match status" value="1"/>
</dbReference>
<sequence length="601" mass="63940">MLGMGFRKAQRITIGLGTGIVAAVLWSGMAFAYPMDLDPSFDGDGRVSTDFAPVNDLKDEFARDVAVQPDRKVVVAGEAQGNNQMDVGLARYNPDGSLDGSFGTGGRTTADLTGVSEQVSALILQPDGKIIVVGYASGGNSQDFLLSRFGADGSLDASFGTDGTVRTDLFSNNDYAYDVALQTDGKIVVSGQSSGDFALSRYNNDGSLDVSFDGDGTLVTDFGDYSEGAAGVALQTDGKIVAVGTTGYNAFALARYNPDGSSDGSFDGDGKLISKISSSTDEAYDVAVDASDRIVVAGSVNYNAALVRYDPDGTFDDTFGQTGKAINTDEDRYEELAIQPDGKIVARRYSYRWGVVRHESDGSRDASLDIDYGWGGRVYPDAYGMALQPDGKILLAGGVEDANGFSDFAVSRHLGGSDDAAPQTTITRKTAAATTDTYADFRSASSETRSTFECRLDSAATFTRCYGGREYYSRLAEGTHTFEVRATDAAGNTDPTPAKWTWKVDRTKPTGRVVINGGKASTASQRVFLKLTASDPSPASGAYQVRVKNENSYYYGAWQSLTPSKAWTLSPRAGTKTVSVQFRDRAGNVSTTALDRIAYRP</sequence>
<keyword evidence="3" id="KW-1185">Reference proteome</keyword>
<keyword evidence="1" id="KW-1133">Transmembrane helix</keyword>
<keyword evidence="1" id="KW-0812">Transmembrane</keyword>
<organism evidence="2 3">
    <name type="scientific">Rubrobacter tropicus</name>
    <dbReference type="NCBI Taxonomy" id="2653851"/>
    <lineage>
        <taxon>Bacteria</taxon>
        <taxon>Bacillati</taxon>
        <taxon>Actinomycetota</taxon>
        <taxon>Rubrobacteria</taxon>
        <taxon>Rubrobacterales</taxon>
        <taxon>Rubrobacteraceae</taxon>
        <taxon>Rubrobacter</taxon>
    </lineage>
</organism>
<gene>
    <name evidence="2" type="ORF">GBA63_09095</name>
</gene>
<dbReference type="Proteomes" id="UP000501452">
    <property type="component" value="Chromosome"/>
</dbReference>
<dbReference type="SUPFAM" id="SSF75011">
    <property type="entry name" value="3-carboxy-cis,cis-mucoante lactonizing enzyme"/>
    <property type="match status" value="1"/>
</dbReference>
<dbReference type="KEGG" id="rub:GBA63_09095"/>
<dbReference type="EMBL" id="CP045119">
    <property type="protein sequence ID" value="QIN82788.1"/>
    <property type="molecule type" value="Genomic_DNA"/>
</dbReference>
<dbReference type="GO" id="GO:0005975">
    <property type="term" value="P:carbohydrate metabolic process"/>
    <property type="evidence" value="ECO:0007669"/>
    <property type="project" value="UniProtKB-ARBA"/>
</dbReference>
<evidence type="ECO:0000313" key="3">
    <source>
        <dbReference type="Proteomes" id="UP000501452"/>
    </source>
</evidence>
<name>A0A6G8Q8N6_9ACTN</name>
<dbReference type="NCBIfam" id="TIGR02608">
    <property type="entry name" value="delta_60_rpt"/>
    <property type="match status" value="7"/>
</dbReference>
<protein>
    <submittedName>
        <fullName evidence="2">Uncharacterized protein</fullName>
    </submittedName>
</protein>
<proteinExistence type="predicted"/>
<feature type="transmembrane region" description="Helical" evidence="1">
    <location>
        <begin position="12"/>
        <end position="33"/>
    </location>
</feature>
<evidence type="ECO:0000256" key="1">
    <source>
        <dbReference type="SAM" id="Phobius"/>
    </source>
</evidence>
<dbReference type="InterPro" id="IPR013431">
    <property type="entry name" value="Delta_60_rpt"/>
</dbReference>